<feature type="region of interest" description="Disordered" evidence="1">
    <location>
        <begin position="2138"/>
        <end position="2170"/>
    </location>
</feature>
<dbReference type="PANTHER" id="PTHR19446">
    <property type="entry name" value="REVERSE TRANSCRIPTASES"/>
    <property type="match status" value="1"/>
</dbReference>
<organism evidence="3 4">
    <name type="scientific">Symbiodinium microadriaticum</name>
    <name type="common">Dinoflagellate</name>
    <name type="synonym">Zooxanthella microadriatica</name>
    <dbReference type="NCBI Taxonomy" id="2951"/>
    <lineage>
        <taxon>Eukaryota</taxon>
        <taxon>Sar</taxon>
        <taxon>Alveolata</taxon>
        <taxon>Dinophyceae</taxon>
        <taxon>Suessiales</taxon>
        <taxon>Symbiodiniaceae</taxon>
        <taxon>Symbiodinium</taxon>
    </lineage>
</organism>
<feature type="region of interest" description="Disordered" evidence="1">
    <location>
        <begin position="414"/>
        <end position="484"/>
    </location>
</feature>
<keyword evidence="4" id="KW-1185">Reference proteome</keyword>
<name>A0A1Q9CFG0_SYMMI</name>
<feature type="region of interest" description="Disordered" evidence="1">
    <location>
        <begin position="941"/>
        <end position="993"/>
    </location>
</feature>
<keyword evidence="2" id="KW-0472">Membrane</keyword>
<accession>A0A1Q9CFG0</accession>
<feature type="compositionally biased region" description="Polar residues" evidence="1">
    <location>
        <begin position="1161"/>
        <end position="1179"/>
    </location>
</feature>
<feature type="compositionally biased region" description="Polar residues" evidence="1">
    <location>
        <begin position="971"/>
        <end position="985"/>
    </location>
</feature>
<evidence type="ECO:0000313" key="4">
    <source>
        <dbReference type="Proteomes" id="UP000186817"/>
    </source>
</evidence>
<dbReference type="OrthoDB" id="407509at2759"/>
<feature type="compositionally biased region" description="Pro residues" evidence="1">
    <location>
        <begin position="437"/>
        <end position="452"/>
    </location>
</feature>
<dbReference type="EMBL" id="LSRX01001259">
    <property type="protein sequence ID" value="OLP81664.1"/>
    <property type="molecule type" value="Genomic_DNA"/>
</dbReference>
<gene>
    <name evidence="3" type="ORF">AK812_SmicGene37771</name>
</gene>
<keyword evidence="2" id="KW-1133">Transmembrane helix</keyword>
<feature type="compositionally biased region" description="Acidic residues" evidence="1">
    <location>
        <begin position="420"/>
        <end position="436"/>
    </location>
</feature>
<comment type="caution">
    <text evidence="3">The sequence shown here is derived from an EMBL/GenBank/DDBJ whole genome shotgun (WGS) entry which is preliminary data.</text>
</comment>
<feature type="region of interest" description="Disordered" evidence="1">
    <location>
        <begin position="1138"/>
        <end position="1189"/>
    </location>
</feature>
<sequence length="2276" mass="245701">MPKPWGEAVDIILTAVRLFPEPLPAYAANPWGSEDACLSRIPANAFVSSGLLEHSERDAAALLALEESEGLPVPAPDDVDAREIEGTNVQAYCYVMSPGYHAEVISLPLHVPTTVDGICAEVKAALRTLEQRFAYHVIPTVPQLGVDFASFVAVPAWITAAGKQVIVFDLHDVGGPVYSSVVWARMTFGDCEIEARRHNVVNWCAYAQGCSQQITAGASFLAFPGGVIQFRPAGQPAIWRSPLPSRLDRPIDWSPDPELPDYGTEWPLFVTCHDSHFLYSARRFPEEPILSFLAQKVEREPGDFLIIAPPGNILQNIDYNGISCRDALAIYPLSPSADRDAIVVFLDTRPVGAPISHVLLPEARVDPAFLIRWLHLVPPAGHKVVFRPRAADDGRLHLAEGVVVVFGFIEARPGDTSSESSEDDSVGLDSDSEDGPGPDPNEPPRGPPPPTPISGFSGDLAHRGASNRSDRSRTPNRHSNGVGASSVAIWQEKCDQCIDKLARADWHFTTALLDHLSAAAQGQIGDVDCFKPFFGAVLPGQFADNAESPGVNTAKELREPASAGPNLQAAVAALRYAATRIGQGWRYTPAPDAVHILSDSDADNEASESGDEVTALHFAILTPGYQAIHVTIRLFLPATCREAFAQIQAQRKAEDVHDFPHLVQAHPQPCPGNGLVLAIPAWCATSQHSLFLCFDTSLVDGRLFTAASPPYVSRRHLLHLAHLPLDGEIDVHLGCDPIPLTRDGQHHVAHGDVFVFAPSGAIIPTMYSLVRELSSRRAWSGTPTIPQASDDGVYGLVHQNESILYFSQFEHPTTYRAQIAACVGIAQHSLRIFPSAPRVRNATLEGHPCRTLIAVCDIASSPAAPICGVLVDARAILQGWRSFSAVAGRVSCNMLRVALQWDAPLGWSITFRGISDDVDLLDVVSGQVLVVAVKPSAITNAGPADALGQTDEAPHAPTRQHESAQPGIGESPQTDGSQPSDTDPQAETGDAGMHNVADDSALFRTCPFLILGQGYVAERVEVRLPLDVNVMQALQSVSGCSQVALHTSRFPTATRPIICFIDARPILSTITWRVCSEGLLDTGAVAIGYAATCPTGYTFCLLNSQSEDLPLDAFVRVHDGEVFTAMFRPFQVMPDVDDHTGVHLDPPGDDDGHAETDGDSGPQQNPTHSAAFPTSSQHADTGGTEHVPGSQRSFVVFGSSVMWLAKLMTTAVLAGTWPITPDCPHTRGCELGSAVCELRSHAEYDFENWQDSQRYRNTCDRAQQQRVVEHSSSMSPENRKTFRLNAIAFLFGRRVALAFCTLLVRCAVVCSCAHYCFVRHRIGILLFVLWFLLPEAAATKVPFADASSHTDAAAWPATQHGMMRVKDLIVQAHRLQADSPEDVVAPSFGVKKIQQVDKGLKDLKSYFWWMPTVAWGRFRRLLLAHMIPSLNLLPDSIFMDFCLRRRVLSVVFAAFYHLANGSAFQQRILSVIPVWFAQIDISVARAVAALDVLTDRIRRAIKLDRTAYLQGLVQNLSLREVLQPKRLYAAVRKAFPQARSSRRSTLCPLPAIRMEDGRLASSAEERNERWRGFFADQEAGEVLTDSEYAGFFLSPDISVSGQTTAFSLAALPTLGEVESAIMALRFRKASGPDGVTAETLRTAPQATAVTLYPLFLKATLATREPVEWRGGNLIALAKRATKALECSGYRSILLASVVGKIHHKIIRGKLEPYLGRSKSGLQAGTSAGVGVDMISLAVKAFRGWASHSTGVAAVALLGEAGIGDHLEVICAALMKLFHKSDLIPGYLVLLIPLLGGLGRLILHILTSTRLHVEKASAVGMSLTFAKDKSAVLFSAPLDKNDVPEIHVNAEGDHGFLVADSVGGATHFLPIVDSYRHLGGFYGRQATQKAAVWIAERAIVGSLYHLTIVHDIKAVAVYSESAAAMLRTTIPAFVIHLRDRGLALQSFGLRGSYPGSYQVRNEYLEPKGPRYLDRLSPPAGIFICELKQTCGKMPPVLACLFITGGLLCVNILALCGMGCASQGGFDVAAAFCSVGLLPIALISHIVALVLAADVGLSPPAFQMTSVGAVCAIVSLLFVILATLLAIFALVSNLALEGLNKRAEANLEATEEWRLQKDREKAAKKPQALGWRSKKVVPEDALGLEDQKPPRASTPPSEVATSVGSSAGSPRQPLQASVLAIGDAPSQPEAIVQVEPEQRLSVAVRSVHEVAPSPATESCMRTFINSPEGAVYAQRCAQPSTVPNTAREVSEWVPKVSRSNGMSTHPDDSIFTSLLEIG</sequence>
<evidence type="ECO:0000313" key="3">
    <source>
        <dbReference type="EMBL" id="OLP81664.1"/>
    </source>
</evidence>
<protein>
    <submittedName>
        <fullName evidence="3">Uncharacterized protein</fullName>
    </submittedName>
</protein>
<reference evidence="3 4" key="1">
    <citation type="submission" date="2016-02" db="EMBL/GenBank/DDBJ databases">
        <title>Genome analysis of coral dinoflagellate symbionts highlights evolutionary adaptations to a symbiotic lifestyle.</title>
        <authorList>
            <person name="Aranda M."/>
            <person name="Li Y."/>
            <person name="Liew Y.J."/>
            <person name="Baumgarten S."/>
            <person name="Simakov O."/>
            <person name="Wilson M."/>
            <person name="Piel J."/>
            <person name="Ashoor H."/>
            <person name="Bougouffa S."/>
            <person name="Bajic V.B."/>
            <person name="Ryu T."/>
            <person name="Ravasi T."/>
            <person name="Bayer T."/>
            <person name="Micklem G."/>
            <person name="Kim H."/>
            <person name="Bhak J."/>
            <person name="Lajeunesse T.C."/>
            <person name="Voolstra C.R."/>
        </authorList>
    </citation>
    <scope>NUCLEOTIDE SEQUENCE [LARGE SCALE GENOMIC DNA]</scope>
    <source>
        <strain evidence="3 4">CCMP2467</strain>
    </source>
</reference>
<evidence type="ECO:0000256" key="1">
    <source>
        <dbReference type="SAM" id="MobiDB-lite"/>
    </source>
</evidence>
<feature type="compositionally biased region" description="Polar residues" evidence="1">
    <location>
        <begin position="2152"/>
        <end position="2170"/>
    </location>
</feature>
<feature type="transmembrane region" description="Helical" evidence="2">
    <location>
        <begin position="2026"/>
        <end position="2051"/>
    </location>
</feature>
<dbReference type="Proteomes" id="UP000186817">
    <property type="component" value="Unassembled WGS sequence"/>
</dbReference>
<proteinExistence type="predicted"/>
<evidence type="ECO:0000256" key="2">
    <source>
        <dbReference type="SAM" id="Phobius"/>
    </source>
</evidence>
<feature type="transmembrane region" description="Helical" evidence="2">
    <location>
        <begin position="2063"/>
        <end position="2089"/>
    </location>
</feature>
<keyword evidence="2" id="KW-0812">Transmembrane</keyword>
<feature type="transmembrane region" description="Helical" evidence="2">
    <location>
        <begin position="1992"/>
        <end position="2014"/>
    </location>
</feature>
<feature type="transmembrane region" description="Helical" evidence="2">
    <location>
        <begin position="1783"/>
        <end position="1805"/>
    </location>
</feature>